<dbReference type="RefSeq" id="WP_249377165.1">
    <property type="nucleotide sequence ID" value="NZ_SNUZ01000013.1"/>
</dbReference>
<sequence>MWSEGTIGIPDAKDKDRYTVCHYWVKHYDEPSETYGINGGKISKLMIKVNGIITANYDRGWDVEPQDEPTRMAYSILLYQYN</sequence>
<gene>
    <name evidence="2" type="ORF">E2N93_09785</name>
</gene>
<dbReference type="EMBL" id="SNUZ01000013">
    <property type="protein sequence ID" value="MCL3788284.1"/>
    <property type="molecule type" value="Genomic_DNA"/>
</dbReference>
<keyword evidence="3" id="KW-1185">Reference proteome</keyword>
<reference evidence="2 3" key="1">
    <citation type="submission" date="2019-03" db="EMBL/GenBank/DDBJ databases">
        <authorList>
            <person name="Molinero N."/>
            <person name="Sanchez B."/>
            <person name="Walker A."/>
            <person name="Duncan S."/>
            <person name="Delgado S."/>
            <person name="Margolles A."/>
        </authorList>
    </citation>
    <scope>NUCLEOTIDE SEQUENCE [LARGE SCALE GENOMIC DNA]</scope>
    <source>
        <strain evidence="2 3">IPLA60002</strain>
    </source>
</reference>
<evidence type="ECO:0000259" key="1">
    <source>
        <dbReference type="Pfam" id="PF24726"/>
    </source>
</evidence>
<dbReference type="Proteomes" id="UP001056693">
    <property type="component" value="Unassembled WGS sequence"/>
</dbReference>
<feature type="domain" description="DUF7678" evidence="1">
    <location>
        <begin position="1"/>
        <end position="82"/>
    </location>
</feature>
<accession>A0ABT0NJN5</accession>
<comment type="caution">
    <text evidence="2">The sequence shown here is derived from an EMBL/GenBank/DDBJ whole genome shotgun (WGS) entry which is preliminary data.</text>
</comment>
<proteinExistence type="predicted"/>
<name>A0ABT0NJN5_9FIRM</name>
<organism evidence="2 3">
    <name type="scientific">Ruminococcus bromii</name>
    <dbReference type="NCBI Taxonomy" id="40518"/>
    <lineage>
        <taxon>Bacteria</taxon>
        <taxon>Bacillati</taxon>
        <taxon>Bacillota</taxon>
        <taxon>Clostridia</taxon>
        <taxon>Eubacteriales</taxon>
        <taxon>Oscillospiraceae</taxon>
        <taxon>Ruminococcus</taxon>
    </lineage>
</organism>
<evidence type="ECO:0000313" key="3">
    <source>
        <dbReference type="Proteomes" id="UP001056693"/>
    </source>
</evidence>
<dbReference type="Pfam" id="PF24726">
    <property type="entry name" value="DUF7678"/>
    <property type="match status" value="1"/>
</dbReference>
<evidence type="ECO:0000313" key="2">
    <source>
        <dbReference type="EMBL" id="MCL3788284.1"/>
    </source>
</evidence>
<protein>
    <recommendedName>
        <fullName evidence="1">DUF7678 domain-containing protein</fullName>
    </recommendedName>
</protein>
<dbReference type="InterPro" id="IPR056095">
    <property type="entry name" value="DUF7678"/>
</dbReference>